<dbReference type="Gene3D" id="3.30.900.20">
    <property type="match status" value="1"/>
</dbReference>
<sequence length="216" mass="25005">MESHSPQTTSNLSVERHYKVTSAAYDIVEEIMNNIKTEFKNSIQYIKEVLIIFGATPYTPKEVFRISVPVLQEIHIEANHVKSMQKSQQKILRDLFLSPDWLKAMESNFPTTNMYVMLKKRQENCQKDDCLFTLISDYSIPSHSNCVTINLDYKNEPSHVCCSNLAVFNDSLNGSHKNPQISNKSIDSNEYWYQAKHYLKGFKDCYINKVSATELF</sequence>
<dbReference type="GO" id="GO:0007096">
    <property type="term" value="P:regulation of exit from mitosis"/>
    <property type="evidence" value="ECO:0007669"/>
    <property type="project" value="InterPro"/>
</dbReference>
<dbReference type="Proteomes" id="UP001458880">
    <property type="component" value="Unassembled WGS sequence"/>
</dbReference>
<dbReference type="GO" id="GO:0005634">
    <property type="term" value="C:nucleus"/>
    <property type="evidence" value="ECO:0007669"/>
    <property type="project" value="InterPro"/>
</dbReference>
<evidence type="ECO:0000313" key="2">
    <source>
        <dbReference type="Proteomes" id="UP001458880"/>
    </source>
</evidence>
<dbReference type="PANTHER" id="PTHR15681">
    <property type="entry name" value="MAD2L1-BINDING PROTEIN"/>
    <property type="match status" value="1"/>
</dbReference>
<organism evidence="1 2">
    <name type="scientific">Popillia japonica</name>
    <name type="common">Japanese beetle</name>
    <dbReference type="NCBI Taxonomy" id="7064"/>
    <lineage>
        <taxon>Eukaryota</taxon>
        <taxon>Metazoa</taxon>
        <taxon>Ecdysozoa</taxon>
        <taxon>Arthropoda</taxon>
        <taxon>Hexapoda</taxon>
        <taxon>Insecta</taxon>
        <taxon>Pterygota</taxon>
        <taxon>Neoptera</taxon>
        <taxon>Endopterygota</taxon>
        <taxon>Coleoptera</taxon>
        <taxon>Polyphaga</taxon>
        <taxon>Scarabaeiformia</taxon>
        <taxon>Scarabaeidae</taxon>
        <taxon>Rutelinae</taxon>
        <taxon>Popillia</taxon>
    </lineage>
</organism>
<proteinExistence type="predicted"/>
<keyword evidence="2" id="KW-1185">Reference proteome</keyword>
<dbReference type="InterPro" id="IPR009511">
    <property type="entry name" value="MAD1/Cdc20-bound-Mad2-bd"/>
</dbReference>
<protein>
    <submittedName>
        <fullName evidence="1">Uncharacterized protein</fullName>
    </submittedName>
</protein>
<name>A0AAW1MIZ0_POPJA</name>
<dbReference type="InterPro" id="IPR053729">
    <property type="entry name" value="MAD2L1BP_domain_sf"/>
</dbReference>
<accession>A0AAW1MIZ0</accession>
<dbReference type="EMBL" id="JASPKY010000040">
    <property type="protein sequence ID" value="KAK9746390.1"/>
    <property type="molecule type" value="Genomic_DNA"/>
</dbReference>
<dbReference type="PANTHER" id="PTHR15681:SF1">
    <property type="entry name" value="MAD2L1-BINDING PROTEIN"/>
    <property type="match status" value="1"/>
</dbReference>
<evidence type="ECO:0000313" key="1">
    <source>
        <dbReference type="EMBL" id="KAK9746390.1"/>
    </source>
</evidence>
<gene>
    <name evidence="1" type="ORF">QE152_g6194</name>
</gene>
<dbReference type="AlphaFoldDB" id="A0AAW1MIZ0"/>
<reference evidence="1 2" key="1">
    <citation type="journal article" date="2024" name="BMC Genomics">
        <title>De novo assembly and annotation of Popillia japonica's genome with initial clues to its potential as an invasive pest.</title>
        <authorList>
            <person name="Cucini C."/>
            <person name="Boschi S."/>
            <person name="Funari R."/>
            <person name="Cardaioli E."/>
            <person name="Iannotti N."/>
            <person name="Marturano G."/>
            <person name="Paoli F."/>
            <person name="Bruttini M."/>
            <person name="Carapelli A."/>
            <person name="Frati F."/>
            <person name="Nardi F."/>
        </authorList>
    </citation>
    <scope>NUCLEOTIDE SEQUENCE [LARGE SCALE GENOMIC DNA]</scope>
    <source>
        <strain evidence="1">DMR45628</strain>
    </source>
</reference>
<comment type="caution">
    <text evidence="1">The sequence shown here is derived from an EMBL/GenBank/DDBJ whole genome shotgun (WGS) entry which is preliminary data.</text>
</comment>